<evidence type="ECO:0000313" key="3">
    <source>
        <dbReference type="EMBL" id="TWW60005.1"/>
    </source>
</evidence>
<feature type="region of interest" description="Disordered" evidence="1">
    <location>
        <begin position="1"/>
        <end position="38"/>
    </location>
</feature>
<evidence type="ECO:0000256" key="2">
    <source>
        <dbReference type="SAM" id="Phobius"/>
    </source>
</evidence>
<organism evidence="3 4">
    <name type="scientific">Takifugu flavidus</name>
    <name type="common">sansaifugu</name>
    <dbReference type="NCBI Taxonomy" id="433684"/>
    <lineage>
        <taxon>Eukaryota</taxon>
        <taxon>Metazoa</taxon>
        <taxon>Chordata</taxon>
        <taxon>Craniata</taxon>
        <taxon>Vertebrata</taxon>
        <taxon>Euteleostomi</taxon>
        <taxon>Actinopterygii</taxon>
        <taxon>Neopterygii</taxon>
        <taxon>Teleostei</taxon>
        <taxon>Neoteleostei</taxon>
        <taxon>Acanthomorphata</taxon>
        <taxon>Eupercaria</taxon>
        <taxon>Tetraodontiformes</taxon>
        <taxon>Tetradontoidea</taxon>
        <taxon>Tetraodontidae</taxon>
        <taxon>Takifugu</taxon>
    </lineage>
</organism>
<keyword evidence="2" id="KW-0472">Membrane</keyword>
<dbReference type="EMBL" id="RHFK02000018">
    <property type="protein sequence ID" value="TWW60005.1"/>
    <property type="molecule type" value="Genomic_DNA"/>
</dbReference>
<evidence type="ECO:0000256" key="1">
    <source>
        <dbReference type="SAM" id="MobiDB-lite"/>
    </source>
</evidence>
<gene>
    <name evidence="3" type="ORF">D4764_05G0000950</name>
</gene>
<protein>
    <submittedName>
        <fullName evidence="3">Uncharacterized protein</fullName>
    </submittedName>
</protein>
<sequence length="191" mass="20864">MIGKEERGSDGSYPSSRSSSSSRSSLPSVEGPERLQGQGSEPGSLLFVIVVWNFELYMIPLALLLPLAWNYILIVSGKDTRQDVSEGQHPESCVFLHRWRINKHGSGYMCGSPPRVTDYSAVTRCSANRSQISGSRKSPNLDRPEIKAGSARGQEEEKASMQERGVCRAPGAQHIPIARLPLAQKGPGQML</sequence>
<keyword evidence="2" id="KW-0812">Transmembrane</keyword>
<reference evidence="3 4" key="1">
    <citation type="submission" date="2019-04" db="EMBL/GenBank/DDBJ databases">
        <title>Chromosome genome assembly for Takifugu flavidus.</title>
        <authorList>
            <person name="Xiao S."/>
        </authorList>
    </citation>
    <scope>NUCLEOTIDE SEQUENCE [LARGE SCALE GENOMIC DNA]</scope>
    <source>
        <strain evidence="3">HTHZ2018</strain>
        <tissue evidence="3">Muscle</tissue>
    </source>
</reference>
<proteinExistence type="predicted"/>
<keyword evidence="4" id="KW-1185">Reference proteome</keyword>
<accession>A0A5C6MYR4</accession>
<name>A0A5C6MYR4_9TELE</name>
<comment type="caution">
    <text evidence="3">The sequence shown here is derived from an EMBL/GenBank/DDBJ whole genome shotgun (WGS) entry which is preliminary data.</text>
</comment>
<dbReference type="AlphaFoldDB" id="A0A5C6MYR4"/>
<evidence type="ECO:0000313" key="4">
    <source>
        <dbReference type="Proteomes" id="UP000324091"/>
    </source>
</evidence>
<dbReference type="Proteomes" id="UP000324091">
    <property type="component" value="Chromosome 5"/>
</dbReference>
<keyword evidence="2" id="KW-1133">Transmembrane helix</keyword>
<feature type="region of interest" description="Disordered" evidence="1">
    <location>
        <begin position="130"/>
        <end position="191"/>
    </location>
</feature>
<feature type="transmembrane region" description="Helical" evidence="2">
    <location>
        <begin position="45"/>
        <end position="72"/>
    </location>
</feature>
<feature type="compositionally biased region" description="Low complexity" evidence="1">
    <location>
        <begin position="10"/>
        <end position="30"/>
    </location>
</feature>